<gene>
    <name evidence="2" type="ORF">FYJ61_00675</name>
</gene>
<protein>
    <recommendedName>
        <fullName evidence="4">Integrase</fullName>
    </recommendedName>
</protein>
<dbReference type="RefSeq" id="WP_154486203.1">
    <property type="nucleotide sequence ID" value="NZ_VUMW01000001.1"/>
</dbReference>
<keyword evidence="1" id="KW-0238">DNA-binding</keyword>
<reference evidence="2 3" key="1">
    <citation type="submission" date="2019-08" db="EMBL/GenBank/DDBJ databases">
        <title>In-depth cultivation of the pig gut microbiome towards novel bacterial diversity and tailored functional studies.</title>
        <authorList>
            <person name="Wylensek D."/>
            <person name="Hitch T.C.A."/>
            <person name="Clavel T."/>
        </authorList>
    </citation>
    <scope>NUCLEOTIDE SEQUENCE [LARGE SCALE GENOMIC DNA]</scope>
    <source>
        <strain evidence="2 3">WCA-470BD-2E</strain>
    </source>
</reference>
<dbReference type="AlphaFoldDB" id="A0A844FLA3"/>
<dbReference type="Gene3D" id="1.10.150.130">
    <property type="match status" value="1"/>
</dbReference>
<proteinExistence type="predicted"/>
<accession>A0A844FLA3</accession>
<sequence>MPKNLRHIFRSELIKQRKSGLRVARDAIKKSKNGKYADYRHIYSDNSYRKHWGRAQKFAEYCKQNGVKSLNEITPEFARSYLVFERNKSVRGYSGYSASTIASDALMVNHIMIGSKTWREDERVLKSQIPNMPHRSQDILTQRNKNLTAKEWVERYPHTYNAYKSQITTLRAFGIRRRELTGGTSKNGRDGLGDRSLYMRGGHVWAIVQGKGGKIRWTPCRRDLEPAIKSMYGDKIRPWTDRPKNANDYKHNLKINQTFYKSYSHNVPAHIFRAEYAQHMISDLSQRSYTGIKQVPCYRKAGRDSNGKQIYNKTSKSINLAQPHTIGAYTASYGAFFQLSDYMGHNRLDVLNSYLGAGR</sequence>
<dbReference type="InterPro" id="IPR010998">
    <property type="entry name" value="Integrase_recombinase_N"/>
</dbReference>
<organism evidence="2 3">
    <name type="scientific">Lactobacillus equicursoris</name>
    <dbReference type="NCBI Taxonomy" id="420645"/>
    <lineage>
        <taxon>Bacteria</taxon>
        <taxon>Bacillati</taxon>
        <taxon>Bacillota</taxon>
        <taxon>Bacilli</taxon>
        <taxon>Lactobacillales</taxon>
        <taxon>Lactobacillaceae</taxon>
        <taxon>Lactobacillus</taxon>
    </lineage>
</organism>
<evidence type="ECO:0000256" key="1">
    <source>
        <dbReference type="ARBA" id="ARBA00023125"/>
    </source>
</evidence>
<evidence type="ECO:0008006" key="4">
    <source>
        <dbReference type="Google" id="ProtNLM"/>
    </source>
</evidence>
<evidence type="ECO:0000313" key="2">
    <source>
        <dbReference type="EMBL" id="MST79022.1"/>
    </source>
</evidence>
<dbReference type="Proteomes" id="UP000452141">
    <property type="component" value="Unassembled WGS sequence"/>
</dbReference>
<comment type="caution">
    <text evidence="2">The sequence shown here is derived from an EMBL/GenBank/DDBJ whole genome shotgun (WGS) entry which is preliminary data.</text>
</comment>
<dbReference type="EMBL" id="VUMW01000001">
    <property type="protein sequence ID" value="MST79022.1"/>
    <property type="molecule type" value="Genomic_DNA"/>
</dbReference>
<name>A0A844FLA3_9LACO</name>
<evidence type="ECO:0000313" key="3">
    <source>
        <dbReference type="Proteomes" id="UP000452141"/>
    </source>
</evidence>
<dbReference type="GO" id="GO:0003677">
    <property type="term" value="F:DNA binding"/>
    <property type="evidence" value="ECO:0007669"/>
    <property type="project" value="UniProtKB-KW"/>
</dbReference>